<dbReference type="InterPro" id="IPR012796">
    <property type="entry name" value="Lysidine-tRNA-synth_C"/>
</dbReference>
<evidence type="ECO:0000256" key="1">
    <source>
        <dbReference type="ARBA" id="ARBA00004496"/>
    </source>
</evidence>
<evidence type="ECO:0000256" key="5">
    <source>
        <dbReference type="ARBA" id="ARBA00022840"/>
    </source>
</evidence>
<keyword evidence="3" id="KW-0819">tRNA processing</keyword>
<dbReference type="PANTHER" id="PTHR43033:SF1">
    <property type="entry name" value="TRNA(ILE)-LYSIDINE SYNTHASE-RELATED"/>
    <property type="match status" value="1"/>
</dbReference>
<organism evidence="7 8">
    <name type="scientific">Candidatus Merdivivens pullicola</name>
    <dbReference type="NCBI Taxonomy" id="2840872"/>
    <lineage>
        <taxon>Bacteria</taxon>
        <taxon>Pseudomonadati</taxon>
        <taxon>Bacteroidota</taxon>
        <taxon>Bacteroidia</taxon>
        <taxon>Bacteroidales</taxon>
        <taxon>Muribaculaceae</taxon>
        <taxon>Muribaculaceae incertae sedis</taxon>
        <taxon>Candidatus Merdivivens</taxon>
    </lineage>
</organism>
<feature type="domain" description="Lysidine-tRNA(Ile) synthetase C-terminal" evidence="6">
    <location>
        <begin position="218"/>
        <end position="291"/>
    </location>
</feature>
<protein>
    <submittedName>
        <fullName evidence="7">tRNA lysidine(34) synthetase TilS</fullName>
        <ecNumber evidence="7">6.3.4.19</ecNumber>
    </submittedName>
</protein>
<dbReference type="SMART" id="SM00977">
    <property type="entry name" value="TilS_C"/>
    <property type="match status" value="1"/>
</dbReference>
<sequence length="296" mass="33209">ILRPMLVFPREEIEAFAAANSILYRNDSTNFSSEYKRNRIRNEVFPILRKINPSFLKTIVSDMDYFSEVSDMADSRIEGLGSGTSVEVSVLKESGLPSYALFRIAERYGFSSAQCRDIEKAVYGGGSGTGKHFLSSSHFALVDRGRLLFYPLEQVPVQLGGKALRADILVSREELAQGSYETEFFSARVVLNLENSDKARNMSDGRLYLDAGRLAFPLRIRQWRVSDRMRPFGMKGWKKLSDIFSDAKMTLVQKLTVPVIEDATGAVVAITGMKSSEDFRVTGCTEEVLHVAMERL</sequence>
<dbReference type="Proteomes" id="UP000823604">
    <property type="component" value="Unassembled WGS sequence"/>
</dbReference>
<dbReference type="Pfam" id="PF01171">
    <property type="entry name" value="ATP_bind_3"/>
    <property type="match status" value="1"/>
</dbReference>
<evidence type="ECO:0000313" key="8">
    <source>
        <dbReference type="Proteomes" id="UP000823604"/>
    </source>
</evidence>
<feature type="non-terminal residue" evidence="7">
    <location>
        <position position="1"/>
    </location>
</feature>
<evidence type="ECO:0000313" key="7">
    <source>
        <dbReference type="EMBL" id="MBO8472257.1"/>
    </source>
</evidence>
<dbReference type="PANTHER" id="PTHR43033">
    <property type="entry name" value="TRNA(ILE)-LYSIDINE SYNTHASE-RELATED"/>
    <property type="match status" value="1"/>
</dbReference>
<name>A0A9D9IGY4_9BACT</name>
<reference evidence="7" key="1">
    <citation type="submission" date="2020-10" db="EMBL/GenBank/DDBJ databases">
        <authorList>
            <person name="Gilroy R."/>
        </authorList>
    </citation>
    <scope>NUCLEOTIDE SEQUENCE</scope>
    <source>
        <strain evidence="7">B1-8020</strain>
    </source>
</reference>
<dbReference type="EC" id="6.3.4.19" evidence="7"/>
<evidence type="ECO:0000256" key="2">
    <source>
        <dbReference type="ARBA" id="ARBA00022598"/>
    </source>
</evidence>
<dbReference type="NCBIfam" id="TIGR02433">
    <property type="entry name" value="lysidine_TilS_C"/>
    <property type="match status" value="1"/>
</dbReference>
<comment type="caution">
    <text evidence="7">The sequence shown here is derived from an EMBL/GenBank/DDBJ whole genome shotgun (WGS) entry which is preliminary data.</text>
</comment>
<dbReference type="AlphaFoldDB" id="A0A9D9IGY4"/>
<dbReference type="GO" id="GO:0005524">
    <property type="term" value="F:ATP binding"/>
    <property type="evidence" value="ECO:0007669"/>
    <property type="project" value="UniProtKB-KW"/>
</dbReference>
<keyword evidence="5" id="KW-0067">ATP-binding</keyword>
<dbReference type="EMBL" id="JADIMA010000013">
    <property type="protein sequence ID" value="MBO8472257.1"/>
    <property type="molecule type" value="Genomic_DNA"/>
</dbReference>
<keyword evidence="4" id="KW-0547">Nucleotide-binding</keyword>
<accession>A0A9D9IGY4</accession>
<dbReference type="InterPro" id="IPR011063">
    <property type="entry name" value="TilS/TtcA_N"/>
</dbReference>
<dbReference type="Pfam" id="PF11734">
    <property type="entry name" value="TilS_C"/>
    <property type="match status" value="1"/>
</dbReference>
<keyword evidence="2 7" id="KW-0436">Ligase</keyword>
<dbReference type="GO" id="GO:0008033">
    <property type="term" value="P:tRNA processing"/>
    <property type="evidence" value="ECO:0007669"/>
    <property type="project" value="UniProtKB-KW"/>
</dbReference>
<dbReference type="SUPFAM" id="SSF52402">
    <property type="entry name" value="Adenine nucleotide alpha hydrolases-like"/>
    <property type="match status" value="1"/>
</dbReference>
<reference evidence="7" key="2">
    <citation type="journal article" date="2021" name="PeerJ">
        <title>Extensive microbial diversity within the chicken gut microbiome revealed by metagenomics and culture.</title>
        <authorList>
            <person name="Gilroy R."/>
            <person name="Ravi A."/>
            <person name="Getino M."/>
            <person name="Pursley I."/>
            <person name="Horton D.L."/>
            <person name="Alikhan N.F."/>
            <person name="Baker D."/>
            <person name="Gharbi K."/>
            <person name="Hall N."/>
            <person name="Watson M."/>
            <person name="Adriaenssens E.M."/>
            <person name="Foster-Nyarko E."/>
            <person name="Jarju S."/>
            <person name="Secka A."/>
            <person name="Antonio M."/>
            <person name="Oren A."/>
            <person name="Chaudhuri R.R."/>
            <person name="La Ragione R."/>
            <person name="Hildebrand F."/>
            <person name="Pallen M.J."/>
        </authorList>
    </citation>
    <scope>NUCLEOTIDE SEQUENCE</scope>
    <source>
        <strain evidence="7">B1-8020</strain>
    </source>
</reference>
<dbReference type="GO" id="GO:0005737">
    <property type="term" value="C:cytoplasm"/>
    <property type="evidence" value="ECO:0007669"/>
    <property type="project" value="UniProtKB-SubCell"/>
</dbReference>
<dbReference type="GO" id="GO:0032267">
    <property type="term" value="F:tRNA(Ile)-lysidine synthase activity"/>
    <property type="evidence" value="ECO:0007669"/>
    <property type="project" value="UniProtKB-EC"/>
</dbReference>
<dbReference type="InterPro" id="IPR012094">
    <property type="entry name" value="tRNA_Ile_lys_synt"/>
</dbReference>
<evidence type="ECO:0000256" key="4">
    <source>
        <dbReference type="ARBA" id="ARBA00022741"/>
    </source>
</evidence>
<evidence type="ECO:0000256" key="3">
    <source>
        <dbReference type="ARBA" id="ARBA00022694"/>
    </source>
</evidence>
<gene>
    <name evidence="7" type="primary">tilS</name>
    <name evidence="7" type="ORF">IAB81_01315</name>
</gene>
<dbReference type="InterPro" id="IPR014729">
    <property type="entry name" value="Rossmann-like_a/b/a_fold"/>
</dbReference>
<dbReference type="SUPFAM" id="SSF56037">
    <property type="entry name" value="PheT/TilS domain"/>
    <property type="match status" value="1"/>
</dbReference>
<evidence type="ECO:0000259" key="6">
    <source>
        <dbReference type="SMART" id="SM00977"/>
    </source>
</evidence>
<dbReference type="Gene3D" id="3.40.50.620">
    <property type="entry name" value="HUPs"/>
    <property type="match status" value="1"/>
</dbReference>
<proteinExistence type="predicted"/>
<comment type="subcellular location">
    <subcellularLocation>
        <location evidence="1">Cytoplasm</location>
    </subcellularLocation>
</comment>